<evidence type="ECO:0000313" key="2">
    <source>
        <dbReference type="EMBL" id="KAJ9608283.1"/>
    </source>
</evidence>
<dbReference type="GO" id="GO:0003824">
    <property type="term" value="F:catalytic activity"/>
    <property type="evidence" value="ECO:0007669"/>
    <property type="project" value="InterPro"/>
</dbReference>
<dbReference type="PANTHER" id="PTHR47203">
    <property type="match status" value="1"/>
</dbReference>
<reference evidence="2" key="1">
    <citation type="submission" date="2022-10" db="EMBL/GenBank/DDBJ databases">
        <title>Culturing micro-colonial fungi from biological soil crusts in the Mojave desert and describing Neophaeococcomyces mojavensis, and introducing the new genera and species Taxawa tesnikishii.</title>
        <authorList>
            <person name="Kurbessoian T."/>
            <person name="Stajich J.E."/>
        </authorList>
    </citation>
    <scope>NUCLEOTIDE SEQUENCE</scope>
    <source>
        <strain evidence="2">TK_41</strain>
    </source>
</reference>
<dbReference type="GO" id="GO:0006281">
    <property type="term" value="P:DNA repair"/>
    <property type="evidence" value="ECO:0007669"/>
    <property type="project" value="InterPro"/>
</dbReference>
<dbReference type="Gene3D" id="1.10.340.30">
    <property type="entry name" value="Hypothetical protein, domain 2"/>
    <property type="match status" value="1"/>
</dbReference>
<proteinExistence type="predicted"/>
<sequence length="468" mass="50669">MVFTRSQVARERAEIEIACAATTISCVLATAEQPASSNADIRPSTPNFELDMEMVDPAAPIFDSDDAMSDFPDDENEAEKPASSSLPRQSGSLIIKLKVSLSKGFESASSSAAAQVDSTGCESSGSTTRPTSGIKRELPVRNKAKSPIKRTKKSNEGEDGDFAEPVSETMTDTATGSSRQLRTRGADGKVANSAKVVHSEDTTSIVLKAEVDIDEDTTVQADITIIKKRKILRPRRKIPYTNKYNFEFGEDRLAHFAAPLAKDIEEVVSRLLKERPTLLKVVAEAGAAATPFHAGLDITIDSIVRVIIAQACTNELALDAQQTMIRAYPYTINGKHIWGKMPNYHLMRLQSRAKLEKVLKPAGLQVLKSGKIKELLDVVYAKNVELLGPGANTPTVNEPGATDFVPGMLSLQYIQDAYIQKGKQAVFDELVKLPLIGVKSACCLMGFNMGLPVFAVDTHVMGMAKLLG</sequence>
<accession>A0AA38X7N2</accession>
<gene>
    <name evidence="2" type="ORF">H2200_007271</name>
</gene>
<feature type="compositionally biased region" description="Acidic residues" evidence="1">
    <location>
        <begin position="63"/>
        <end position="77"/>
    </location>
</feature>
<evidence type="ECO:0000256" key="1">
    <source>
        <dbReference type="SAM" id="MobiDB-lite"/>
    </source>
</evidence>
<feature type="compositionally biased region" description="Polar residues" evidence="1">
    <location>
        <begin position="116"/>
        <end position="131"/>
    </location>
</feature>
<evidence type="ECO:0008006" key="4">
    <source>
        <dbReference type="Google" id="ProtNLM"/>
    </source>
</evidence>
<dbReference type="Proteomes" id="UP001172673">
    <property type="component" value="Unassembled WGS sequence"/>
</dbReference>
<feature type="region of interest" description="Disordered" evidence="1">
    <location>
        <begin position="111"/>
        <end position="187"/>
    </location>
</feature>
<keyword evidence="3" id="KW-1185">Reference proteome</keyword>
<dbReference type="SUPFAM" id="SSF48150">
    <property type="entry name" value="DNA-glycosylase"/>
    <property type="match status" value="1"/>
</dbReference>
<protein>
    <recommendedName>
        <fullName evidence="4">HhH-GPD domain-containing protein</fullName>
    </recommendedName>
</protein>
<comment type="caution">
    <text evidence="2">The sequence shown here is derived from an EMBL/GenBank/DDBJ whole genome shotgun (WGS) entry which is preliminary data.</text>
</comment>
<feature type="region of interest" description="Disordered" evidence="1">
    <location>
        <begin position="60"/>
        <end position="88"/>
    </location>
</feature>
<name>A0AA38X7N2_9EURO</name>
<dbReference type="AlphaFoldDB" id="A0AA38X7N2"/>
<feature type="compositionally biased region" description="Polar residues" evidence="1">
    <location>
        <begin position="168"/>
        <end position="180"/>
    </location>
</feature>
<organism evidence="2 3">
    <name type="scientific">Cladophialophora chaetospira</name>
    <dbReference type="NCBI Taxonomy" id="386627"/>
    <lineage>
        <taxon>Eukaryota</taxon>
        <taxon>Fungi</taxon>
        <taxon>Dikarya</taxon>
        <taxon>Ascomycota</taxon>
        <taxon>Pezizomycotina</taxon>
        <taxon>Eurotiomycetes</taxon>
        <taxon>Chaetothyriomycetidae</taxon>
        <taxon>Chaetothyriales</taxon>
        <taxon>Herpotrichiellaceae</taxon>
        <taxon>Cladophialophora</taxon>
    </lineage>
</organism>
<evidence type="ECO:0000313" key="3">
    <source>
        <dbReference type="Proteomes" id="UP001172673"/>
    </source>
</evidence>
<dbReference type="EMBL" id="JAPDRK010000010">
    <property type="protein sequence ID" value="KAJ9608283.1"/>
    <property type="molecule type" value="Genomic_DNA"/>
</dbReference>
<feature type="compositionally biased region" description="Basic residues" evidence="1">
    <location>
        <begin position="142"/>
        <end position="152"/>
    </location>
</feature>
<dbReference type="InterPro" id="IPR011257">
    <property type="entry name" value="DNA_glycosylase"/>
</dbReference>
<dbReference type="PANTHER" id="PTHR47203:SF1">
    <property type="entry name" value="HYPOTHETICAL BASE EXCISION DNA REPAIR PROTEIN (EUROFUNG)"/>
    <property type="match status" value="1"/>
</dbReference>